<evidence type="ECO:0000256" key="2">
    <source>
        <dbReference type="SAM" id="SignalP"/>
    </source>
</evidence>
<feature type="compositionally biased region" description="Low complexity" evidence="1">
    <location>
        <begin position="218"/>
        <end position="229"/>
    </location>
</feature>
<accession>A0A6G1KLY9</accession>
<dbReference type="AlphaFoldDB" id="A0A6G1KLY9"/>
<evidence type="ECO:0000313" key="3">
    <source>
        <dbReference type="EMBL" id="KAF2713906.1"/>
    </source>
</evidence>
<feature type="signal peptide" evidence="2">
    <location>
        <begin position="1"/>
        <end position="17"/>
    </location>
</feature>
<sequence>MRYSTIVLSLVASLALAEDKTLPIYLFRTDQTSVDAEVVEADATSTHLAFALSDGNNAQIPVDYYIISTTTYQAAWTVAGLPSSYACVYTPNNSAMSCAISASIPNGVSQGNHAFNNPVFATATATKGAELLSETAVAKSTVSTRPRIESSKQVVSFSSEQAVSFSSEQTASLSSGQAASTSSGQAASTSSGQATSSPSRQASSDPSGQTTSYPTGNAASTAASATGEAAPTSSATGAAYRFGVQGPALLALAGAAAINAF</sequence>
<evidence type="ECO:0000256" key="1">
    <source>
        <dbReference type="SAM" id="MobiDB-lite"/>
    </source>
</evidence>
<feature type="compositionally biased region" description="Low complexity" evidence="1">
    <location>
        <begin position="176"/>
        <end position="207"/>
    </location>
</feature>
<gene>
    <name evidence="3" type="ORF">K504DRAFT_462384</name>
</gene>
<keyword evidence="2" id="KW-0732">Signal</keyword>
<proteinExistence type="predicted"/>
<keyword evidence="4" id="KW-1185">Reference proteome</keyword>
<feature type="region of interest" description="Disordered" evidence="1">
    <location>
        <begin position="176"/>
        <end position="229"/>
    </location>
</feature>
<evidence type="ECO:0000313" key="4">
    <source>
        <dbReference type="Proteomes" id="UP000799428"/>
    </source>
</evidence>
<reference evidence="3" key="1">
    <citation type="journal article" date="2020" name="Stud. Mycol.">
        <title>101 Dothideomycetes genomes: a test case for predicting lifestyles and emergence of pathogens.</title>
        <authorList>
            <person name="Haridas S."/>
            <person name="Albert R."/>
            <person name="Binder M."/>
            <person name="Bloem J."/>
            <person name="Labutti K."/>
            <person name="Salamov A."/>
            <person name="Andreopoulos B."/>
            <person name="Baker S."/>
            <person name="Barry K."/>
            <person name="Bills G."/>
            <person name="Bluhm B."/>
            <person name="Cannon C."/>
            <person name="Castanera R."/>
            <person name="Culley D."/>
            <person name="Daum C."/>
            <person name="Ezra D."/>
            <person name="Gonzalez J."/>
            <person name="Henrissat B."/>
            <person name="Kuo A."/>
            <person name="Liang C."/>
            <person name="Lipzen A."/>
            <person name="Lutzoni F."/>
            <person name="Magnuson J."/>
            <person name="Mondo S."/>
            <person name="Nolan M."/>
            <person name="Ohm R."/>
            <person name="Pangilinan J."/>
            <person name="Park H.-J."/>
            <person name="Ramirez L."/>
            <person name="Alfaro M."/>
            <person name="Sun H."/>
            <person name="Tritt A."/>
            <person name="Yoshinaga Y."/>
            <person name="Zwiers L.-H."/>
            <person name="Turgeon B."/>
            <person name="Goodwin S."/>
            <person name="Spatafora J."/>
            <person name="Crous P."/>
            <person name="Grigoriev I."/>
        </authorList>
    </citation>
    <scope>NUCLEOTIDE SEQUENCE</scope>
    <source>
        <strain evidence="3">CBS 279.74</strain>
    </source>
</reference>
<feature type="compositionally biased region" description="Polar residues" evidence="1">
    <location>
        <begin position="208"/>
        <end position="217"/>
    </location>
</feature>
<dbReference type="Proteomes" id="UP000799428">
    <property type="component" value="Unassembled WGS sequence"/>
</dbReference>
<name>A0A6G1KLY9_9PLEO</name>
<dbReference type="EMBL" id="MU005765">
    <property type="protein sequence ID" value="KAF2713906.1"/>
    <property type="molecule type" value="Genomic_DNA"/>
</dbReference>
<feature type="chain" id="PRO_5026138704" evidence="2">
    <location>
        <begin position="18"/>
        <end position="261"/>
    </location>
</feature>
<protein>
    <submittedName>
        <fullName evidence="3">Uncharacterized protein</fullName>
    </submittedName>
</protein>
<organism evidence="3 4">
    <name type="scientific">Pleomassaria siparia CBS 279.74</name>
    <dbReference type="NCBI Taxonomy" id="1314801"/>
    <lineage>
        <taxon>Eukaryota</taxon>
        <taxon>Fungi</taxon>
        <taxon>Dikarya</taxon>
        <taxon>Ascomycota</taxon>
        <taxon>Pezizomycotina</taxon>
        <taxon>Dothideomycetes</taxon>
        <taxon>Pleosporomycetidae</taxon>
        <taxon>Pleosporales</taxon>
        <taxon>Pleomassariaceae</taxon>
        <taxon>Pleomassaria</taxon>
    </lineage>
</organism>